<dbReference type="InterPro" id="IPR018959">
    <property type="entry name" value="DUF1989"/>
</dbReference>
<dbReference type="InterPro" id="IPR017792">
    <property type="entry name" value="UAAP1"/>
</dbReference>
<dbReference type="PANTHER" id="PTHR31527">
    <property type="entry name" value="RE64534P"/>
    <property type="match status" value="1"/>
</dbReference>
<dbReference type="RefSeq" id="WP_205053039.1">
    <property type="nucleotide sequence ID" value="NZ_CP118101.1"/>
</dbReference>
<evidence type="ECO:0000313" key="3">
    <source>
        <dbReference type="Proteomes" id="UP001220962"/>
    </source>
</evidence>
<name>A0AAX3MTH9_9BACL</name>
<evidence type="ECO:0000259" key="1">
    <source>
        <dbReference type="Pfam" id="PF09347"/>
    </source>
</evidence>
<dbReference type="PANTHER" id="PTHR31527:SF0">
    <property type="entry name" value="RE64534P"/>
    <property type="match status" value="1"/>
</dbReference>
<dbReference type="EMBL" id="CP118101">
    <property type="protein sequence ID" value="WDH80698.1"/>
    <property type="molecule type" value="Genomic_DNA"/>
</dbReference>
<gene>
    <name evidence="2" type="ORF">PUW23_14165</name>
</gene>
<reference evidence="2" key="1">
    <citation type="submission" date="2023-02" db="EMBL/GenBank/DDBJ databases">
        <title>Pathogen: clinical or host-associated sample.</title>
        <authorList>
            <person name="Hergert J."/>
            <person name="Casey R."/>
            <person name="Wagner J."/>
            <person name="Young E.L."/>
            <person name="Oakeson K.F."/>
        </authorList>
    </citation>
    <scope>NUCLEOTIDE SEQUENCE</scope>
    <source>
        <strain evidence="2">2022CK-00830</strain>
    </source>
</reference>
<dbReference type="Proteomes" id="UP001220962">
    <property type="component" value="Chromosome"/>
</dbReference>
<proteinExistence type="predicted"/>
<organism evidence="2 3">
    <name type="scientific">Paenibacillus urinalis</name>
    <dbReference type="NCBI Taxonomy" id="521520"/>
    <lineage>
        <taxon>Bacteria</taxon>
        <taxon>Bacillati</taxon>
        <taxon>Bacillota</taxon>
        <taxon>Bacilli</taxon>
        <taxon>Bacillales</taxon>
        <taxon>Paenibacillaceae</taxon>
        <taxon>Paenibacillus</taxon>
    </lineage>
</organism>
<accession>A0AAX3MTH9</accession>
<protein>
    <submittedName>
        <fullName evidence="2">DUF1989 domain-containing protein</fullName>
    </submittedName>
</protein>
<feature type="domain" description="DUF1989" evidence="1">
    <location>
        <begin position="8"/>
        <end position="178"/>
    </location>
</feature>
<sequence length="241" mass="26890">MTAIFSITVEPGGKWSAYVGRGKTITFTAQSDRANLTTLLFHAPYPSERYNMPDTLKAQHTAFLTQGHVLMSDQGRVLASITADSVGWHDPLSGYTTKQMTDDKYGVTNYQKDRNQRLRNGEENLIVEMYRHHLSPRDLSTPINFFSKVICELDGTMKYVSQSTAGRSVTLRTEMDVLLVLSNTPNPLDPTTEYPASSVQVDVADAAPVTETDPCVTHCDENRRAFENTWNAYALMKGANE</sequence>
<dbReference type="Pfam" id="PF09347">
    <property type="entry name" value="DUF1989"/>
    <property type="match status" value="1"/>
</dbReference>
<evidence type="ECO:0000313" key="2">
    <source>
        <dbReference type="EMBL" id="WDH80698.1"/>
    </source>
</evidence>
<dbReference type="AlphaFoldDB" id="A0AAX3MTH9"/>
<dbReference type="NCBIfam" id="TIGR03425">
    <property type="entry name" value="urea_degr_2"/>
    <property type="match status" value="1"/>
</dbReference>